<dbReference type="EMBL" id="CM044707">
    <property type="protein sequence ID" value="KAI5655398.1"/>
    <property type="molecule type" value="Genomic_DNA"/>
</dbReference>
<evidence type="ECO:0000313" key="2">
    <source>
        <dbReference type="Proteomes" id="UP001060085"/>
    </source>
</evidence>
<comment type="caution">
    <text evidence="1">The sequence shown here is derived from an EMBL/GenBank/DDBJ whole genome shotgun (WGS) entry which is preliminary data.</text>
</comment>
<proteinExistence type="predicted"/>
<evidence type="ECO:0000313" key="1">
    <source>
        <dbReference type="EMBL" id="KAI5655398.1"/>
    </source>
</evidence>
<organism evidence="1 2">
    <name type="scientific">Catharanthus roseus</name>
    <name type="common">Madagascar periwinkle</name>
    <name type="synonym">Vinca rosea</name>
    <dbReference type="NCBI Taxonomy" id="4058"/>
    <lineage>
        <taxon>Eukaryota</taxon>
        <taxon>Viridiplantae</taxon>
        <taxon>Streptophyta</taxon>
        <taxon>Embryophyta</taxon>
        <taxon>Tracheophyta</taxon>
        <taxon>Spermatophyta</taxon>
        <taxon>Magnoliopsida</taxon>
        <taxon>eudicotyledons</taxon>
        <taxon>Gunneridae</taxon>
        <taxon>Pentapetalae</taxon>
        <taxon>asterids</taxon>
        <taxon>lamiids</taxon>
        <taxon>Gentianales</taxon>
        <taxon>Apocynaceae</taxon>
        <taxon>Rauvolfioideae</taxon>
        <taxon>Vinceae</taxon>
        <taxon>Catharanthinae</taxon>
        <taxon>Catharanthus</taxon>
    </lineage>
</organism>
<name>A0ACC0A5U4_CATRO</name>
<sequence>MARAICLLVFILFSIYFSSTNAVPLSTKSRWVIDDKTGKRVKLVCANLVGHAESLLPEGLSKQPLKKIVSQTKLMGFNCVRLTYAVEMFTKNEGVTVYEHFKKLGLQNALDGISQNNLHFLELTLIKAHKAVVKEFSKQGIMLILDNQVSKPMWCCADNDGNGFWGDKYFDPQEWLKSLSTVAKMHRHDPMVVGMSLRNEIRGPNQTESVWREYIEKGAKAVHKANPNVIVIVSGLSYAIRLGFLKSRPLDLSFKNKIMYETHRYAFSDGDTRKFEQIGQLNDVCKNMVQGLEDNVGFLSREENPAPIFISEFGFNQVWNEISGITFFTCFLTYLAETDYEWALWTLQGSYYYRQGQQDMEELYGMFNLAWNGMRNPQVDSKLQLLQQVLQDPFSNSKEYHVIFHPSSGKCIRFDNGILHLTDCLGMARFTAGDHSEASPIELVGTNKCLTATGDGMPVKITDDCKSNQSSWRLYNKYQISHVDKHGIDMCLEYDPTYALEIVTKKCIFFEDKAKPDNPQRQWFTLVPSSAQ</sequence>
<dbReference type="Proteomes" id="UP001060085">
    <property type="component" value="Linkage Group LG07"/>
</dbReference>
<keyword evidence="2" id="KW-1185">Reference proteome</keyword>
<protein>
    <submittedName>
        <fullName evidence="1">Uncharacterized protein</fullName>
    </submittedName>
</protein>
<accession>A0ACC0A5U4</accession>
<reference evidence="2" key="1">
    <citation type="journal article" date="2023" name="Nat. Plants">
        <title>Single-cell RNA sequencing provides a high-resolution roadmap for understanding the multicellular compartmentation of specialized metabolism.</title>
        <authorList>
            <person name="Sun S."/>
            <person name="Shen X."/>
            <person name="Li Y."/>
            <person name="Li Y."/>
            <person name="Wang S."/>
            <person name="Li R."/>
            <person name="Zhang H."/>
            <person name="Shen G."/>
            <person name="Guo B."/>
            <person name="Wei J."/>
            <person name="Xu J."/>
            <person name="St-Pierre B."/>
            <person name="Chen S."/>
            <person name="Sun C."/>
        </authorList>
    </citation>
    <scope>NUCLEOTIDE SEQUENCE [LARGE SCALE GENOMIC DNA]</scope>
</reference>
<gene>
    <name evidence="1" type="ORF">M9H77_32585</name>
</gene>